<dbReference type="PANTHER" id="PTHR48407">
    <property type="entry name" value="CRANIOFACIAL DEVELOPMENT PROTEIN 1"/>
    <property type="match status" value="1"/>
</dbReference>
<feature type="non-terminal residue" evidence="5">
    <location>
        <position position="1"/>
    </location>
</feature>
<evidence type="ECO:0000256" key="2">
    <source>
        <dbReference type="ARBA" id="ARBA00030244"/>
    </source>
</evidence>
<proteinExistence type="predicted"/>
<dbReference type="InterPro" id="IPR027124">
    <property type="entry name" value="Swc5/CFDP1/2"/>
</dbReference>
<sequence>RQLEEEARLKKMSVLTEEEYRTKSEKLWSDFKSTEGTSSVKPAAKPVLNSRQPTSGSGGAAAVLKAIGKKPKLSVLEKSKLDWNDFKKTNKIEDELSAYKKGKNGYLEKQDFLQRADLRQFEIE</sequence>
<protein>
    <recommendedName>
        <fullName evidence="1">Craniofacial development protein 1</fullName>
    </recommendedName>
    <alternativeName>
        <fullName evidence="2">Bucentaur</fullName>
    </alternativeName>
</protein>
<accession>A0A1B6FW92</accession>
<dbReference type="GO" id="GO:0000812">
    <property type="term" value="C:Swr1 complex"/>
    <property type="evidence" value="ECO:0007669"/>
    <property type="project" value="TreeGrafter"/>
</dbReference>
<dbReference type="Pfam" id="PF07572">
    <property type="entry name" value="BCNT"/>
    <property type="match status" value="1"/>
</dbReference>
<name>A0A1B6FW92_9HEMI</name>
<feature type="domain" description="BCNT-C" evidence="4">
    <location>
        <begin position="54"/>
        <end position="124"/>
    </location>
</feature>
<evidence type="ECO:0000259" key="4">
    <source>
        <dbReference type="PROSITE" id="PS51279"/>
    </source>
</evidence>
<reference evidence="5" key="1">
    <citation type="submission" date="2015-11" db="EMBL/GenBank/DDBJ databases">
        <title>De novo transcriptome assembly of four potential Pierce s Disease insect vectors from Arizona vineyards.</title>
        <authorList>
            <person name="Tassone E.E."/>
        </authorList>
    </citation>
    <scope>NUCLEOTIDE SEQUENCE</scope>
</reference>
<feature type="region of interest" description="Disordered" evidence="3">
    <location>
        <begin position="31"/>
        <end position="59"/>
    </location>
</feature>
<dbReference type="InterPro" id="IPR011421">
    <property type="entry name" value="BCNT-C"/>
</dbReference>
<gene>
    <name evidence="5" type="ORF">g.2343</name>
</gene>
<dbReference type="PANTHER" id="PTHR48407:SF1">
    <property type="entry name" value="CRANIOFACIAL DEVELOPMENT PROTEIN 1"/>
    <property type="match status" value="1"/>
</dbReference>
<dbReference type="AlphaFoldDB" id="A0A1B6FW92"/>
<dbReference type="PROSITE" id="PS51279">
    <property type="entry name" value="BCNT_C"/>
    <property type="match status" value="1"/>
</dbReference>
<feature type="non-terminal residue" evidence="5">
    <location>
        <position position="124"/>
    </location>
</feature>
<evidence type="ECO:0000256" key="1">
    <source>
        <dbReference type="ARBA" id="ARBA00019033"/>
    </source>
</evidence>
<organism evidence="5">
    <name type="scientific">Cuerna arida</name>
    <dbReference type="NCBI Taxonomy" id="1464854"/>
    <lineage>
        <taxon>Eukaryota</taxon>
        <taxon>Metazoa</taxon>
        <taxon>Ecdysozoa</taxon>
        <taxon>Arthropoda</taxon>
        <taxon>Hexapoda</taxon>
        <taxon>Insecta</taxon>
        <taxon>Pterygota</taxon>
        <taxon>Neoptera</taxon>
        <taxon>Paraneoptera</taxon>
        <taxon>Hemiptera</taxon>
        <taxon>Auchenorrhyncha</taxon>
        <taxon>Membracoidea</taxon>
        <taxon>Cicadellidae</taxon>
        <taxon>Cicadellinae</taxon>
        <taxon>Proconiini</taxon>
        <taxon>Cuerna</taxon>
    </lineage>
</organism>
<evidence type="ECO:0000313" key="5">
    <source>
        <dbReference type="EMBL" id="JAS54476.1"/>
    </source>
</evidence>
<dbReference type="EMBL" id="GECZ01015293">
    <property type="protein sequence ID" value="JAS54476.1"/>
    <property type="molecule type" value="Transcribed_RNA"/>
</dbReference>
<evidence type="ECO:0000256" key="3">
    <source>
        <dbReference type="SAM" id="MobiDB-lite"/>
    </source>
</evidence>